<comment type="caution">
    <text evidence="1">The sequence shown here is derived from an EMBL/GenBank/DDBJ whole genome shotgun (WGS) entry which is preliminary data.</text>
</comment>
<evidence type="ECO:0000313" key="2">
    <source>
        <dbReference type="Proteomes" id="UP000237061"/>
    </source>
</evidence>
<sequence>MIFSVVFLLACYVLLINVIVRCSYGRIGVNGLAGIRIPSIMATEQTWIAGHQAAKRPSLIGIYGAIIFLLPTPFVPGKPCR</sequence>
<organism evidence="1 2">
    <name type="scientific">Arthrobacter glacialis</name>
    <dbReference type="NCBI Taxonomy" id="1664"/>
    <lineage>
        <taxon>Bacteria</taxon>
        <taxon>Bacillati</taxon>
        <taxon>Actinomycetota</taxon>
        <taxon>Actinomycetes</taxon>
        <taxon>Micrococcales</taxon>
        <taxon>Micrococcaceae</taxon>
        <taxon>Arthrobacter</taxon>
    </lineage>
</organism>
<gene>
    <name evidence="1" type="ORF">CVS27_19950</name>
</gene>
<dbReference type="Proteomes" id="UP000237061">
    <property type="component" value="Unassembled WGS sequence"/>
</dbReference>
<evidence type="ECO:0000313" key="1">
    <source>
        <dbReference type="EMBL" id="POH71663.1"/>
    </source>
</evidence>
<reference evidence="1 2" key="1">
    <citation type="submission" date="2018-01" db="EMBL/GenBank/DDBJ databases">
        <title>Arthrobacter sp. nov., from glaciers in China.</title>
        <authorList>
            <person name="Liu Q."/>
            <person name="Xin Y.-H."/>
        </authorList>
    </citation>
    <scope>NUCLEOTIDE SEQUENCE [LARGE SCALE GENOMIC DNA]</scope>
    <source>
        <strain evidence="1 2">HLT2-12-2</strain>
    </source>
</reference>
<dbReference type="AlphaFoldDB" id="A0A2S3ZR62"/>
<protein>
    <submittedName>
        <fullName evidence="1">Uncharacterized protein</fullName>
    </submittedName>
</protein>
<keyword evidence="2" id="KW-1185">Reference proteome</keyword>
<proteinExistence type="predicted"/>
<dbReference type="EMBL" id="PPXC01000026">
    <property type="protein sequence ID" value="POH71663.1"/>
    <property type="molecule type" value="Genomic_DNA"/>
</dbReference>
<accession>A0A2S3ZR62</accession>
<name>A0A2S3ZR62_ARTGL</name>